<keyword evidence="5 6" id="KW-0472">Membrane</keyword>
<dbReference type="InterPro" id="IPR016174">
    <property type="entry name" value="Di-haem_cyt_TM"/>
</dbReference>
<dbReference type="Pfam" id="PF01292">
    <property type="entry name" value="Ni_hydr_CYTB"/>
    <property type="match status" value="1"/>
</dbReference>
<name>A0A4R1HBH6_9GAMM</name>
<organism evidence="8 9">
    <name type="scientific">Thiogranum longum</name>
    <dbReference type="NCBI Taxonomy" id="1537524"/>
    <lineage>
        <taxon>Bacteria</taxon>
        <taxon>Pseudomonadati</taxon>
        <taxon>Pseudomonadota</taxon>
        <taxon>Gammaproteobacteria</taxon>
        <taxon>Chromatiales</taxon>
        <taxon>Ectothiorhodospiraceae</taxon>
        <taxon>Thiogranum</taxon>
    </lineage>
</organism>
<keyword evidence="9" id="KW-1185">Reference proteome</keyword>
<comment type="subcellular location">
    <subcellularLocation>
        <location evidence="1">Cell membrane</location>
        <topology evidence="1">Multi-pass membrane protein</topology>
    </subcellularLocation>
</comment>
<comment type="caution">
    <text evidence="8">The sequence shown here is derived from an EMBL/GenBank/DDBJ whole genome shotgun (WGS) entry which is preliminary data.</text>
</comment>
<dbReference type="Gene3D" id="1.20.950.20">
    <property type="entry name" value="Transmembrane di-heme cytochromes, Chain C"/>
    <property type="match status" value="1"/>
</dbReference>
<dbReference type="SUPFAM" id="SSF81342">
    <property type="entry name" value="Transmembrane di-heme cytochromes"/>
    <property type="match status" value="1"/>
</dbReference>
<dbReference type="GO" id="GO:0009055">
    <property type="term" value="F:electron transfer activity"/>
    <property type="evidence" value="ECO:0007669"/>
    <property type="project" value="InterPro"/>
</dbReference>
<feature type="transmembrane region" description="Helical" evidence="6">
    <location>
        <begin position="170"/>
        <end position="188"/>
    </location>
</feature>
<keyword evidence="2" id="KW-1003">Cell membrane</keyword>
<dbReference type="PANTHER" id="PTHR30485:SF2">
    <property type="entry name" value="BLL0597 PROTEIN"/>
    <property type="match status" value="1"/>
</dbReference>
<dbReference type="GO" id="GO:0022904">
    <property type="term" value="P:respiratory electron transport chain"/>
    <property type="evidence" value="ECO:0007669"/>
    <property type="project" value="InterPro"/>
</dbReference>
<evidence type="ECO:0000256" key="6">
    <source>
        <dbReference type="SAM" id="Phobius"/>
    </source>
</evidence>
<dbReference type="Proteomes" id="UP000295707">
    <property type="component" value="Unassembled WGS sequence"/>
</dbReference>
<reference evidence="8 9" key="1">
    <citation type="submission" date="2019-03" db="EMBL/GenBank/DDBJ databases">
        <title>Genomic Encyclopedia of Type Strains, Phase IV (KMG-IV): sequencing the most valuable type-strain genomes for metagenomic binning, comparative biology and taxonomic classification.</title>
        <authorList>
            <person name="Goeker M."/>
        </authorList>
    </citation>
    <scope>NUCLEOTIDE SEQUENCE [LARGE SCALE GENOMIC DNA]</scope>
    <source>
        <strain evidence="8 9">DSM 19610</strain>
    </source>
</reference>
<feature type="transmembrane region" description="Helical" evidence="6">
    <location>
        <begin position="95"/>
        <end position="119"/>
    </location>
</feature>
<proteinExistence type="predicted"/>
<evidence type="ECO:0000313" key="9">
    <source>
        <dbReference type="Proteomes" id="UP000295707"/>
    </source>
</evidence>
<keyword evidence="4 6" id="KW-1133">Transmembrane helix</keyword>
<dbReference type="AlphaFoldDB" id="A0A4R1HBH6"/>
<dbReference type="GO" id="GO:0020037">
    <property type="term" value="F:heme binding"/>
    <property type="evidence" value="ECO:0007669"/>
    <property type="project" value="TreeGrafter"/>
</dbReference>
<protein>
    <submittedName>
        <fullName evidence="8">Cytochrome b</fullName>
    </submittedName>
</protein>
<dbReference type="InterPro" id="IPR011577">
    <property type="entry name" value="Cyt_b561_bac/Ni-Hgenase"/>
</dbReference>
<feature type="transmembrane region" description="Helical" evidence="6">
    <location>
        <begin position="36"/>
        <end position="57"/>
    </location>
</feature>
<dbReference type="GO" id="GO:0005886">
    <property type="term" value="C:plasma membrane"/>
    <property type="evidence" value="ECO:0007669"/>
    <property type="project" value="UniProtKB-SubCell"/>
</dbReference>
<dbReference type="InterPro" id="IPR051542">
    <property type="entry name" value="Hydrogenase_cytochrome"/>
</dbReference>
<evidence type="ECO:0000313" key="8">
    <source>
        <dbReference type="EMBL" id="TCK17873.1"/>
    </source>
</evidence>
<gene>
    <name evidence="8" type="ORF">DFR30_1125</name>
</gene>
<dbReference type="RefSeq" id="WP_132971712.1">
    <property type="nucleotide sequence ID" value="NZ_SMFX01000001.1"/>
</dbReference>
<evidence type="ECO:0000256" key="1">
    <source>
        <dbReference type="ARBA" id="ARBA00004651"/>
    </source>
</evidence>
<feature type="domain" description="Cytochrome b561 bacterial/Ni-hydrogenase" evidence="7">
    <location>
        <begin position="7"/>
        <end position="200"/>
    </location>
</feature>
<evidence type="ECO:0000259" key="7">
    <source>
        <dbReference type="Pfam" id="PF01292"/>
    </source>
</evidence>
<feature type="transmembrane region" description="Helical" evidence="6">
    <location>
        <begin position="12"/>
        <end position="30"/>
    </location>
</feature>
<keyword evidence="3 6" id="KW-0812">Transmembrane</keyword>
<dbReference type="EMBL" id="SMFX01000001">
    <property type="protein sequence ID" value="TCK17873.1"/>
    <property type="molecule type" value="Genomic_DNA"/>
</dbReference>
<sequence length="206" mass="23040">MKNEIRVWDPLVRIFHWSLVAGFTIAYLTGEEESSLHIYSGYAVLGLITFRVVWGFIGTRYARFSDFIYSQHAVSRYLKSLVSRKPEHYVGHNPAGGWMVIIMLASLFVVSISGLKLYAVEEGLGPLAGPLPAVTIISPAHADDNEDEREGNESGAGKFWEEIHEASTNFMLFLVFLHITGVIISGRLHDENLVKAMLTGKKTRKD</sequence>
<evidence type="ECO:0000256" key="4">
    <source>
        <dbReference type="ARBA" id="ARBA00022989"/>
    </source>
</evidence>
<evidence type="ECO:0000256" key="5">
    <source>
        <dbReference type="ARBA" id="ARBA00023136"/>
    </source>
</evidence>
<accession>A0A4R1HBH6</accession>
<dbReference type="OrthoDB" id="196472at2"/>
<evidence type="ECO:0000256" key="3">
    <source>
        <dbReference type="ARBA" id="ARBA00022692"/>
    </source>
</evidence>
<evidence type="ECO:0000256" key="2">
    <source>
        <dbReference type="ARBA" id="ARBA00022475"/>
    </source>
</evidence>
<dbReference type="PANTHER" id="PTHR30485">
    <property type="entry name" value="NI/FE-HYDROGENASE 1 B-TYPE CYTOCHROME SUBUNIT"/>
    <property type="match status" value="1"/>
</dbReference>